<keyword evidence="2" id="KW-1185">Reference proteome</keyword>
<evidence type="ECO:0000313" key="1">
    <source>
        <dbReference type="EMBL" id="GMT08009.1"/>
    </source>
</evidence>
<protein>
    <submittedName>
        <fullName evidence="1">Uncharacterized protein</fullName>
    </submittedName>
</protein>
<accession>A0AAV5UNV5</accession>
<proteinExistence type="predicted"/>
<dbReference type="Pfam" id="PF03314">
    <property type="entry name" value="DUF273"/>
    <property type="match status" value="1"/>
</dbReference>
<dbReference type="Proteomes" id="UP001432027">
    <property type="component" value="Unassembled WGS sequence"/>
</dbReference>
<dbReference type="AlphaFoldDB" id="A0AAV5UNV5"/>
<dbReference type="PANTHER" id="PTHR31562">
    <property type="entry name" value="PROTEIN CBG18972"/>
    <property type="match status" value="1"/>
</dbReference>
<organism evidence="1 2">
    <name type="scientific">Pristionchus entomophagus</name>
    <dbReference type="NCBI Taxonomy" id="358040"/>
    <lineage>
        <taxon>Eukaryota</taxon>
        <taxon>Metazoa</taxon>
        <taxon>Ecdysozoa</taxon>
        <taxon>Nematoda</taxon>
        <taxon>Chromadorea</taxon>
        <taxon>Rhabditida</taxon>
        <taxon>Rhabditina</taxon>
        <taxon>Diplogasteromorpha</taxon>
        <taxon>Diplogasteroidea</taxon>
        <taxon>Neodiplogasteridae</taxon>
        <taxon>Pristionchus</taxon>
    </lineage>
</organism>
<dbReference type="InterPro" id="IPR004988">
    <property type="entry name" value="DUF273"/>
</dbReference>
<dbReference type="Gene3D" id="3.90.550.10">
    <property type="entry name" value="Spore Coat Polysaccharide Biosynthesis Protein SpsA, Chain A"/>
    <property type="match status" value="1"/>
</dbReference>
<reference evidence="1" key="1">
    <citation type="submission" date="2023-10" db="EMBL/GenBank/DDBJ databases">
        <title>Genome assembly of Pristionchus species.</title>
        <authorList>
            <person name="Yoshida K."/>
            <person name="Sommer R.J."/>
        </authorList>
    </citation>
    <scope>NUCLEOTIDE SEQUENCE</scope>
    <source>
        <strain evidence="1">RS0144</strain>
    </source>
</reference>
<sequence>VLFIDGDLGVVNPKRLIEEYLDEGYEIYLYDFFRCDMYAALSYLVKNNARGRGWVHEFSTFEFKLPRSFDGTDNGALYPFLMNYLVPETRDPRTRSRTAPLCLSLWNRSVGYEDLFGMQVIRRYSLH</sequence>
<feature type="non-terminal residue" evidence="1">
    <location>
        <position position="1"/>
    </location>
</feature>
<comment type="caution">
    <text evidence="1">The sequence shown here is derived from an EMBL/GenBank/DDBJ whole genome shotgun (WGS) entry which is preliminary data.</text>
</comment>
<evidence type="ECO:0000313" key="2">
    <source>
        <dbReference type="Proteomes" id="UP001432027"/>
    </source>
</evidence>
<dbReference type="PANTHER" id="PTHR31562:SF9">
    <property type="entry name" value="GLYCOSYLTRANSFERASE FAMILY 8 PROTEIN"/>
    <property type="match status" value="1"/>
</dbReference>
<gene>
    <name evidence="1" type="ORF">PENTCL1PPCAC_30183</name>
</gene>
<dbReference type="EMBL" id="BTSX01000006">
    <property type="protein sequence ID" value="GMT08009.1"/>
    <property type="molecule type" value="Genomic_DNA"/>
</dbReference>
<dbReference type="InterPro" id="IPR029044">
    <property type="entry name" value="Nucleotide-diphossugar_trans"/>
</dbReference>
<name>A0AAV5UNV5_9BILA</name>